<keyword evidence="3" id="KW-1185">Reference proteome</keyword>
<protein>
    <submittedName>
        <fullName evidence="2">Uncharacterized protein</fullName>
    </submittedName>
</protein>
<gene>
    <name evidence="2" type="ORF">PR048_025799</name>
</gene>
<evidence type="ECO:0000313" key="2">
    <source>
        <dbReference type="EMBL" id="KAJ8872197.1"/>
    </source>
</evidence>
<organism evidence="2 3">
    <name type="scientific">Dryococelus australis</name>
    <dbReference type="NCBI Taxonomy" id="614101"/>
    <lineage>
        <taxon>Eukaryota</taxon>
        <taxon>Metazoa</taxon>
        <taxon>Ecdysozoa</taxon>
        <taxon>Arthropoda</taxon>
        <taxon>Hexapoda</taxon>
        <taxon>Insecta</taxon>
        <taxon>Pterygota</taxon>
        <taxon>Neoptera</taxon>
        <taxon>Polyneoptera</taxon>
        <taxon>Phasmatodea</taxon>
        <taxon>Verophasmatodea</taxon>
        <taxon>Anareolatae</taxon>
        <taxon>Phasmatidae</taxon>
        <taxon>Eurycanthinae</taxon>
        <taxon>Dryococelus</taxon>
    </lineage>
</organism>
<reference evidence="2 3" key="1">
    <citation type="submission" date="2023-02" db="EMBL/GenBank/DDBJ databases">
        <title>LHISI_Scaffold_Assembly.</title>
        <authorList>
            <person name="Stuart O.P."/>
            <person name="Cleave R."/>
            <person name="Magrath M.J.L."/>
            <person name="Mikheyev A.S."/>
        </authorList>
    </citation>
    <scope>NUCLEOTIDE SEQUENCE [LARGE SCALE GENOMIC DNA]</scope>
    <source>
        <strain evidence="2">Daus_M_001</strain>
        <tissue evidence="2">Leg muscle</tissue>
    </source>
</reference>
<proteinExistence type="predicted"/>
<sequence length="381" mass="44012">MSGTIPTGENPRATPSIVKPFSPRWEAERSSTEMGNRRENSPTNDIVQHDSHVRKSGVGWSGIELGSPWWEESWLTARPPWPQWWLRNMRVGRGEYGAVPECKGCRGGAVMGDPRGNPPTSVRHDSHERKSGSDPTSSRIRVNLPRKRRCQHWCYFLDMYGSDYDFTCSVEQVYSGRGGENVEVKSCLSYPPHPLHRQLAAFNYVTRVADSYLTAFLLPGEVFIFAETPHLLKLTRNHFLDDGFESSSSEEIHKFCVQKILDFTFKFSQRHLDVPRTQRQRVKRAEYLLSNKANAIIKRIFESYSTFLTIGDTLSTQEKTSLHTDYTTNWNKTSFYQRDECICLVRVMDHRNQMTFLLGIRVVNKSLKNLFHYLKGKYEIT</sequence>
<comment type="caution">
    <text evidence="2">The sequence shown here is derived from an EMBL/GenBank/DDBJ whole genome shotgun (WGS) entry which is preliminary data.</text>
</comment>
<evidence type="ECO:0000313" key="3">
    <source>
        <dbReference type="Proteomes" id="UP001159363"/>
    </source>
</evidence>
<dbReference type="Proteomes" id="UP001159363">
    <property type="component" value="Chromosome 10"/>
</dbReference>
<dbReference type="EMBL" id="JARBHB010000011">
    <property type="protein sequence ID" value="KAJ8872197.1"/>
    <property type="molecule type" value="Genomic_DNA"/>
</dbReference>
<accession>A0ABQ9GJK1</accession>
<feature type="region of interest" description="Disordered" evidence="1">
    <location>
        <begin position="107"/>
        <end position="140"/>
    </location>
</feature>
<name>A0ABQ9GJK1_9NEOP</name>
<feature type="compositionally biased region" description="Basic and acidic residues" evidence="1">
    <location>
        <begin position="122"/>
        <end position="132"/>
    </location>
</feature>
<evidence type="ECO:0000256" key="1">
    <source>
        <dbReference type="SAM" id="MobiDB-lite"/>
    </source>
</evidence>
<feature type="compositionally biased region" description="Basic and acidic residues" evidence="1">
    <location>
        <begin position="25"/>
        <end position="40"/>
    </location>
</feature>
<feature type="region of interest" description="Disordered" evidence="1">
    <location>
        <begin position="1"/>
        <end position="45"/>
    </location>
</feature>